<reference evidence="1" key="2">
    <citation type="submission" date="2016-06" db="EMBL/GenBank/DDBJ databases">
        <title>The genome of a short-lived fish provides insights into sex chromosome evolution and the genetic control of aging.</title>
        <authorList>
            <person name="Reichwald K."/>
            <person name="Felder M."/>
            <person name="Petzold A."/>
            <person name="Koch P."/>
            <person name="Groth M."/>
            <person name="Platzer M."/>
        </authorList>
    </citation>
    <scope>NUCLEOTIDE SEQUENCE</scope>
    <source>
        <tissue evidence="1">Brain</tissue>
    </source>
</reference>
<dbReference type="EMBL" id="HADX01003197">
    <property type="protein sequence ID" value="SBP25429.1"/>
    <property type="molecule type" value="Transcribed_RNA"/>
</dbReference>
<organism evidence="1">
    <name type="scientific">Iconisemion striatum</name>
    <dbReference type="NCBI Taxonomy" id="60296"/>
    <lineage>
        <taxon>Eukaryota</taxon>
        <taxon>Metazoa</taxon>
        <taxon>Chordata</taxon>
        <taxon>Craniata</taxon>
        <taxon>Vertebrata</taxon>
        <taxon>Euteleostomi</taxon>
        <taxon>Actinopterygii</taxon>
        <taxon>Neopterygii</taxon>
        <taxon>Teleostei</taxon>
        <taxon>Neoteleostei</taxon>
        <taxon>Acanthomorphata</taxon>
        <taxon>Ovalentaria</taxon>
        <taxon>Atherinomorphae</taxon>
        <taxon>Cyprinodontiformes</taxon>
        <taxon>Nothobranchiidae</taxon>
        <taxon>Iconisemion</taxon>
    </lineage>
</organism>
<sequence>FKIGYRCDVNMQYKNQMHPSRNFEFPAMYCFCVAYKSRQTIAVATNFALQVGAATLHCSLSRSTIGLIHFRPNQSQRYVCRLTLGLAQELRWRKTTKMASLF</sequence>
<proteinExistence type="predicted"/>
<evidence type="ECO:0000313" key="1">
    <source>
        <dbReference type="EMBL" id="SBP25429.1"/>
    </source>
</evidence>
<feature type="non-terminal residue" evidence="1">
    <location>
        <position position="1"/>
    </location>
</feature>
<dbReference type="AlphaFoldDB" id="A0A1A7Y5Q7"/>
<gene>
    <name evidence="1" type="primary">Nfu_g_1_009133</name>
</gene>
<accession>A0A1A7Y5Q7</accession>
<protein>
    <submittedName>
        <fullName evidence="1">Uncharacterized protein</fullName>
    </submittedName>
</protein>
<reference evidence="1" key="1">
    <citation type="submission" date="2016-05" db="EMBL/GenBank/DDBJ databases">
        <authorList>
            <person name="Lavstsen T."/>
            <person name="Jespersen J.S."/>
        </authorList>
    </citation>
    <scope>NUCLEOTIDE SEQUENCE</scope>
    <source>
        <tissue evidence="1">Brain</tissue>
    </source>
</reference>
<name>A0A1A7Y5Q7_9TELE</name>
<feature type="non-terminal residue" evidence="1">
    <location>
        <position position="102"/>
    </location>
</feature>